<dbReference type="PANTHER" id="PTHR33086">
    <property type="entry name" value="OS05G0468200 PROTEIN-RELATED"/>
    <property type="match status" value="1"/>
</dbReference>
<evidence type="ECO:0000256" key="1">
    <source>
        <dbReference type="SAM" id="MobiDB-lite"/>
    </source>
</evidence>
<feature type="domain" description="DUF1618" evidence="2">
    <location>
        <begin position="1584"/>
        <end position="1691"/>
    </location>
</feature>
<feature type="domain" description="DUF1618" evidence="2">
    <location>
        <begin position="755"/>
        <end position="881"/>
    </location>
</feature>
<reference evidence="3" key="2">
    <citation type="submission" date="2018-05" db="EMBL/GenBank/DDBJ databases">
        <title>OpunRS2 (Oryza punctata Reference Sequence Version 2).</title>
        <authorList>
            <person name="Zhang J."/>
            <person name="Kudrna D."/>
            <person name="Lee S."/>
            <person name="Talag J."/>
            <person name="Welchert J."/>
            <person name="Wing R.A."/>
        </authorList>
    </citation>
    <scope>NUCLEOTIDE SEQUENCE [LARGE SCALE GENOMIC DNA]</scope>
</reference>
<evidence type="ECO:0000259" key="2">
    <source>
        <dbReference type="Pfam" id="PF07762"/>
    </source>
</evidence>
<protein>
    <recommendedName>
        <fullName evidence="2">DUF1618 domain-containing protein</fullName>
    </recommendedName>
</protein>
<dbReference type="HOGENOM" id="CLU_228121_0_0_1"/>
<feature type="domain" description="DUF1618" evidence="2">
    <location>
        <begin position="2352"/>
        <end position="2442"/>
    </location>
</feature>
<sequence length="2560" mass="279543">MVKKSEDSSFDHRCISLVHRASSCSFRLPFSRFLPQTQNPLLPFSASTLQATTPQITATSTPLRAMLRRLTGAVSGGLVRSLSTRAGAAAPARPPWALLQLSKMDWSGAAAPGASLHADYPPCVSHLTFAASFVDSRLRYDAESEMFGAVSTDVRATSGDGLVLVRFYDSRNYLPTVGSRGGEPMRELSLDGIDRDPEMTRFVCNPLSGEMYRLPDLDGTKKTSRYLHFGLLSQSDGAQGPPARYAVAELHGDRKEDGQGWLVRRFLSESGEWDKLVGMPSPLPTRRTVHIDQEVVAFGDRLWWVDASWGAVTFDPFSDQPELRFVELPKESVLPDLDGVVMLRDLGKYRRMGVSEGKLRYVEVSWGKQFLIRSFSLDDDEGGDSWTLEHEVAFGPIWKDEHHTSVPLGGMPRIGAIDPLNANVVHLTVDDQIISIDMIKERAIDSSRLGYANFPLLPCVLPPWLESSQVPEGIHWSKKAKMKSNTPSDSDISVHVDIELKNRQSETRDAAPRRAATMQLRRRLLGLSGEVSGRLRRSLSTAPSRPPWAMVNTVTPLPKPGVPLATRATFRLSEPPRASELVVPYGAVWPRPSGPSSGLEGEIRRYGQRYTANSDGLLLLRVADEVAKVTGQAATNMFDNRGDSSSFVQSGIRYEFDKVVARVVCNPLSGDVLRLPDGGLARPAYAGFLTQSDSGGGPPDRFAVVEFIGEDRGIHRFLSETGRWDALPDVGCSVTGPLKFIVDHPVVAVGGLMWWLDMTWGAVYVDPFSDVPDFRFVELPIGSVLLDPEATCPKWRRKLRLHKYRRMGVSEGRLRYTELSWDEPFVLSSFLLDDADEGRWTLEHRVALSEIWGDGGYPWLPLRDTKPCVGFLDPLNAHVAYPTVGNHVIGVDMERGVVIGSSQVENPSKLMPCVLPSWLGSCQIPPSGKGNAKNKTLGDILVRSGRDKKNATMLRRLLGLSGEVSGRLRRSLSTAASRPAWAMMDNSVRLDQRVPPEPRATFRLAEPPGVSHLSVPLHLLLSPATPITEGNVVCRTDTCTASSGGLLLVRTVFDLAQVPDHVQFPISISKDDTTWPPLPGLKSHTEIARVVCNPLTGQLLRLPEDPDTVGESKSWYGLPHGFLTQADRADGPPDRFAVAEVRGADCIMHRFLSEKGRWEATMSLSSLSFTRQILIDHPVVSFGGRMWWIDLAWGAVSVDPFPDQPDVRYVLLPSGSVLPADAASIEMRRGKVGLRKWRHIGVSEGRLRYVELSGVKPFVLSSFMLDNDGGRWTLAHRLALGPLSPGALQIGAIDPLNASVMYLVVGDNGKQVIGVDMERSMVIASSLLDEPTAGLTPFLRRLLGLSGEVSGRLRCSHSTAASRPAWAMMADVGLVHTEQEPPEPSTTATFRLASPPRVSQLAVPVRFLVSLAVPRTDGSKGEAISRGTICAANSGGLFLVRTVLELAQVPPAHGGNPAFIPKPKDDTWPPLPGLKSDTKVVRVVCNPLTGGKLLPLPEDPDIGDIGGTWRHVKPGFLTQADRGDGPPDRYAVAEIRGEDSIMHRFLSETGRWDATPGFSSAVPAARPAITADHPVVTFGGRMWWIDLAWGAVSVDPFAAEPDFRFVELPSGSVLPADDAISVERRRREEGPSRYRRVGVSEGRLRYVEVSEASPFVLSCFTLDDEGGSGWTLQHRVALSRLWSEPLQETPRIGALDPLKASVVYLMVGEDGRHVVGVDLEKGVMIGSCLLEQPTGLTPCLLPPWLETSRIPSTGKNNVKNEKLADILVSGHLRRYHSTVASPSRTAWSMIAITRQDPPELHATFRIAEPRAPPNSSSPWASSPRGSHGPGAHAKQVPPFAGFIDRATSNGFLLLRAKADLRGMYENDVAHVVCNPLTGQLFRLPDIRAARSEASPGGAAGLLTQADRGHGPPDRYAVIEASVNDNVMHRFLSETGRWEAMPSFFSSLPFGRSTIIDHPPVAFGGRMWWIDLGWGAVSVDPFADEPDFRIVELMLPAEASGIVTRQKLRLSRYRRVGVSDGRLRYVEVSMSGAEPFELNSFVLDDVSNCWTLESSGEPLADGRQLCPDGSYIFAEAPFIGCIDPLSNVVYLMAGPGNKVVIGVDMETGLVTEASLLDQLTWLTPCLLPPWLGSCQIPSTGKNNVKNERLAEILVSGCLRRSHSTVASPLHPAWAMMAIKPQEPPELPGTYFRLADPPRASQLLFPFSVLSPLRGSHGPGAHAKQVPHFAGFIDRAISNGFLLLRAEAENDVAHVVCNLLTGQLVRLPGIGGARSEASRSGTAGFLTQANRGDGHGPPDRYAVIEASVNDNVMHRFLSDTGRWDAMPSFLSSLPLGRSTIIDHPPVAFGGRMWWIDLSWGAVSVDPFADEPDFRIVELPPSSVLPAEAAGVAMRQKLRLSRYRRVGVSDGRLRYVEVSVPGTDLFEISAFVLDDVSDSWMLEWNSVPFAGGIKLLPDGTPGSQIFAEAPFIGCIDPLKRNVVYLMVGPGSKLVVGVDMETGKGTGGSLLDELTWLTPCVLPPWLRSCRIPSAGNHFSLLLLKIKCDYLFCSLILLLVHPHVY</sequence>
<accession>A0A0E0L3M1</accession>
<proteinExistence type="predicted"/>
<organism evidence="3">
    <name type="scientific">Oryza punctata</name>
    <name type="common">Red rice</name>
    <dbReference type="NCBI Taxonomy" id="4537"/>
    <lineage>
        <taxon>Eukaryota</taxon>
        <taxon>Viridiplantae</taxon>
        <taxon>Streptophyta</taxon>
        <taxon>Embryophyta</taxon>
        <taxon>Tracheophyta</taxon>
        <taxon>Spermatophyta</taxon>
        <taxon>Magnoliopsida</taxon>
        <taxon>Liliopsida</taxon>
        <taxon>Poales</taxon>
        <taxon>Poaceae</taxon>
        <taxon>BOP clade</taxon>
        <taxon>Oryzoideae</taxon>
        <taxon>Oryzeae</taxon>
        <taxon>Oryzinae</taxon>
        <taxon>Oryza</taxon>
    </lineage>
</organism>
<dbReference type="EnsemblPlants" id="OPUNC05G17420.1">
    <property type="protein sequence ID" value="OPUNC05G17420.1"/>
    <property type="gene ID" value="OPUNC05G17420"/>
</dbReference>
<feature type="domain" description="DUF1618" evidence="2">
    <location>
        <begin position="1188"/>
        <end position="1276"/>
    </location>
</feature>
<name>A0A0E0L3M1_ORYPU</name>
<dbReference type="Proteomes" id="UP000026962">
    <property type="component" value="Chromosome 5"/>
</dbReference>
<dbReference type="InterPro" id="IPR011676">
    <property type="entry name" value="DUF1618"/>
</dbReference>
<dbReference type="Pfam" id="PF07762">
    <property type="entry name" value="DUF1618"/>
    <property type="match status" value="6"/>
</dbReference>
<feature type="compositionally biased region" description="Low complexity" evidence="1">
    <location>
        <begin position="1813"/>
        <end position="1824"/>
    </location>
</feature>
<evidence type="ECO:0000313" key="4">
    <source>
        <dbReference type="Proteomes" id="UP000026962"/>
    </source>
</evidence>
<keyword evidence="4" id="KW-1185">Reference proteome</keyword>
<evidence type="ECO:0000313" key="3">
    <source>
        <dbReference type="EnsemblPlants" id="OPUNC05G17420.1"/>
    </source>
</evidence>
<reference evidence="3" key="1">
    <citation type="submission" date="2015-04" db="UniProtKB">
        <authorList>
            <consortium name="EnsemblPlants"/>
        </authorList>
    </citation>
    <scope>IDENTIFICATION</scope>
</reference>
<dbReference type="STRING" id="4537.A0A0E0L3M1"/>
<feature type="domain" description="DUF1618" evidence="2">
    <location>
        <begin position="1968"/>
        <end position="2052"/>
    </location>
</feature>
<dbReference type="Gramene" id="OPUNC05G17420.1">
    <property type="protein sequence ID" value="OPUNC05G17420.1"/>
    <property type="gene ID" value="OPUNC05G17420"/>
</dbReference>
<feature type="region of interest" description="Disordered" evidence="1">
    <location>
        <begin position="1808"/>
        <end position="1835"/>
    </location>
</feature>
<feature type="domain" description="DUF1618" evidence="2">
    <location>
        <begin position="304"/>
        <end position="417"/>
    </location>
</feature>
<dbReference type="PANTHER" id="PTHR33086:SF4">
    <property type="entry name" value="OS05G0467700 PROTEIN"/>
    <property type="match status" value="1"/>
</dbReference>
<dbReference type="eggNOG" id="ENOG502S3VB">
    <property type="taxonomic scope" value="Eukaryota"/>
</dbReference>